<reference evidence="10 11" key="1">
    <citation type="submission" date="2019-07" db="EMBL/GenBank/DDBJ databases">
        <authorList>
            <person name="Grouzdev D.S."/>
        </authorList>
    </citation>
    <scope>NUCLEOTIDE SEQUENCE [LARGE SCALE GENOMIC DNA]</scope>
    <source>
        <strain evidence="10 11">3C</strain>
    </source>
</reference>
<evidence type="ECO:0000256" key="4">
    <source>
        <dbReference type="ARBA" id="ARBA00022729"/>
    </source>
</evidence>
<dbReference type="RefSeq" id="WP_144340927.1">
    <property type="nucleotide sequence ID" value="NZ_VMBP01000001.1"/>
</dbReference>
<evidence type="ECO:0000256" key="2">
    <source>
        <dbReference type="ARBA" id="ARBA00022525"/>
    </source>
</evidence>
<feature type="region of interest" description="Disordered" evidence="8">
    <location>
        <begin position="306"/>
        <end position="331"/>
    </location>
</feature>
<dbReference type="SUPFAM" id="SSF53474">
    <property type="entry name" value="alpha/beta-Hydrolases"/>
    <property type="match status" value="1"/>
</dbReference>
<dbReference type="EMBL" id="VMBP01000001">
    <property type="protein sequence ID" value="TSJ63771.1"/>
    <property type="molecule type" value="Genomic_DNA"/>
</dbReference>
<evidence type="ECO:0000313" key="11">
    <source>
        <dbReference type="Proteomes" id="UP000315321"/>
    </source>
</evidence>
<evidence type="ECO:0000256" key="8">
    <source>
        <dbReference type="SAM" id="MobiDB-lite"/>
    </source>
</evidence>
<keyword evidence="4 9" id="KW-0732">Signal</keyword>
<feature type="region of interest" description="Disordered" evidence="8">
    <location>
        <begin position="347"/>
        <end position="412"/>
    </location>
</feature>
<gene>
    <name evidence="10" type="ORF">FO470_00205</name>
</gene>
<organism evidence="10 11">
    <name type="scientific">Ancylobacter moscoviensis</name>
    <dbReference type="NCBI Taxonomy" id="2597768"/>
    <lineage>
        <taxon>Bacteria</taxon>
        <taxon>Pseudomonadati</taxon>
        <taxon>Pseudomonadota</taxon>
        <taxon>Alphaproteobacteria</taxon>
        <taxon>Hyphomicrobiales</taxon>
        <taxon>Xanthobacteraceae</taxon>
        <taxon>Ancylobacter</taxon>
    </lineage>
</organism>
<comment type="caution">
    <text evidence="10">The sequence shown here is derived from an EMBL/GenBank/DDBJ whole genome shotgun (WGS) entry which is preliminary data.</text>
</comment>
<dbReference type="Pfam" id="PF10503">
    <property type="entry name" value="Esterase_PHB"/>
    <property type="match status" value="1"/>
</dbReference>
<feature type="chain" id="PRO_5045267234" evidence="9">
    <location>
        <begin position="30"/>
        <end position="412"/>
    </location>
</feature>
<evidence type="ECO:0000256" key="3">
    <source>
        <dbReference type="ARBA" id="ARBA00022651"/>
    </source>
</evidence>
<feature type="signal peptide" evidence="9">
    <location>
        <begin position="1"/>
        <end position="29"/>
    </location>
</feature>
<dbReference type="InterPro" id="IPR010126">
    <property type="entry name" value="Esterase_phb"/>
</dbReference>
<keyword evidence="5" id="KW-0378">Hydrolase</keyword>
<feature type="compositionally biased region" description="Basic and acidic residues" evidence="8">
    <location>
        <begin position="308"/>
        <end position="317"/>
    </location>
</feature>
<keyword evidence="11" id="KW-1185">Reference proteome</keyword>
<proteinExistence type="predicted"/>
<comment type="subcellular location">
    <subcellularLocation>
        <location evidence="1">Secreted</location>
    </subcellularLocation>
</comment>
<keyword evidence="2" id="KW-0964">Secreted</keyword>
<protein>
    <submittedName>
        <fullName evidence="10">Prolyl oligopeptidase family serine peptidase</fullName>
    </submittedName>
</protein>
<evidence type="ECO:0000256" key="6">
    <source>
        <dbReference type="ARBA" id="ARBA00023277"/>
    </source>
</evidence>
<sequence length="412" mass="43074">MHFAKPSFLIGALFAASLALVCAAAPARAADTVRTVVSGGIKREYILHIPKGAPEGPKPLVIALHGALQPAGMMQRYLDLDAVADREGFVVAYPKGLNLLWNDGRSSIAGFLPLLHRRDDGRFVLDVLDRLAAEGIADPGRAYLMGFSNGGFLTAFVACRYAERFAAYAALMMTVPVGYAQSCKPSKPVPILLMNGTYDPIVPMFGRPTPGARLMSASSTASLFARLDGCAAPQQTSAPHARIWRWERCAPGAAVAYYEIAGGHQPPSQSTGAVDALASVLLGPRRSGLDAPQEIWAFFKRFGAPRSAPDRAPEAAEPRVAATAAPSVAPMASPPTTALAMAPTPAPAADAAPILRNPDSPATAWQGIAPQDGGEPAGNGQAVSHTSAVSRVATAVPLPPPSPLRERTTIPR</sequence>
<dbReference type="Proteomes" id="UP000315321">
    <property type="component" value="Unassembled WGS sequence"/>
</dbReference>
<dbReference type="PANTHER" id="PTHR38050:SF2">
    <property type="entry name" value="FERULOYL ESTERASE C-RELATED"/>
    <property type="match status" value="1"/>
</dbReference>
<keyword evidence="6" id="KW-0119">Carbohydrate metabolism</keyword>
<keyword evidence="7" id="KW-0624">Polysaccharide degradation</keyword>
<evidence type="ECO:0000256" key="5">
    <source>
        <dbReference type="ARBA" id="ARBA00022801"/>
    </source>
</evidence>
<keyword evidence="3" id="KW-0858">Xylan degradation</keyword>
<dbReference type="InterPro" id="IPR043595">
    <property type="entry name" value="FaeB/C/D"/>
</dbReference>
<dbReference type="InterPro" id="IPR029058">
    <property type="entry name" value="AB_hydrolase_fold"/>
</dbReference>
<accession>A0ABY3DWE1</accession>
<evidence type="ECO:0000256" key="1">
    <source>
        <dbReference type="ARBA" id="ARBA00004613"/>
    </source>
</evidence>
<feature type="compositionally biased region" description="Low complexity" evidence="8">
    <location>
        <begin position="318"/>
        <end position="331"/>
    </location>
</feature>
<name>A0ABY3DWE1_9HYPH</name>
<evidence type="ECO:0000313" key="10">
    <source>
        <dbReference type="EMBL" id="TSJ63771.1"/>
    </source>
</evidence>
<evidence type="ECO:0000256" key="7">
    <source>
        <dbReference type="ARBA" id="ARBA00023326"/>
    </source>
</evidence>
<evidence type="ECO:0000256" key="9">
    <source>
        <dbReference type="SAM" id="SignalP"/>
    </source>
</evidence>
<dbReference type="Gene3D" id="3.40.50.1820">
    <property type="entry name" value="alpha/beta hydrolase"/>
    <property type="match status" value="1"/>
</dbReference>
<dbReference type="PANTHER" id="PTHR38050">
    <property type="match status" value="1"/>
</dbReference>